<name>A0A9E5JRR4_9GAMM</name>
<organism evidence="2 3">
    <name type="scientific">Pseudomaricurvus hydrocarbonicus</name>
    <dbReference type="NCBI Taxonomy" id="1470433"/>
    <lineage>
        <taxon>Bacteria</taxon>
        <taxon>Pseudomonadati</taxon>
        <taxon>Pseudomonadota</taxon>
        <taxon>Gammaproteobacteria</taxon>
        <taxon>Cellvibrionales</taxon>
        <taxon>Cellvibrionaceae</taxon>
        <taxon>Pseudomaricurvus</taxon>
    </lineage>
</organism>
<gene>
    <name evidence="2" type="ORF">G8770_02070</name>
</gene>
<dbReference type="Pfam" id="PF10005">
    <property type="entry name" value="Zn_ribbon_DZR_6"/>
    <property type="match status" value="1"/>
</dbReference>
<feature type="domain" description="Zinc-ribbon" evidence="1">
    <location>
        <begin position="4"/>
        <end position="96"/>
    </location>
</feature>
<dbReference type="Pfam" id="PF15887">
    <property type="entry name" value="Peptidase_Mx"/>
    <property type="match status" value="1"/>
</dbReference>
<dbReference type="Proteomes" id="UP000787472">
    <property type="component" value="Unassembled WGS sequence"/>
</dbReference>
<dbReference type="PIRSF" id="PIRSF012641">
    <property type="entry name" value="UCP012641"/>
    <property type="match status" value="1"/>
</dbReference>
<dbReference type="AlphaFoldDB" id="A0A9E5JRR4"/>
<protein>
    <recommendedName>
        <fullName evidence="1">Zinc-ribbon domain-containing protein</fullName>
    </recommendedName>
</protein>
<dbReference type="InterPro" id="IPR031321">
    <property type="entry name" value="UCP012641"/>
</dbReference>
<evidence type="ECO:0000313" key="2">
    <source>
        <dbReference type="EMBL" id="NHO64333.1"/>
    </source>
</evidence>
<accession>A0A9E5JRR4</accession>
<dbReference type="RefSeq" id="WP_167181233.1">
    <property type="nucleotide sequence ID" value="NZ_JAAONZ010000001.1"/>
</dbReference>
<dbReference type="EMBL" id="JAAONZ010000001">
    <property type="protein sequence ID" value="NHO64333.1"/>
    <property type="molecule type" value="Genomic_DNA"/>
</dbReference>
<proteinExistence type="predicted"/>
<sequence>MKIFHCNLCRHIVFFENTVCESCRALLGFIPEEMRMHAFDPQQEASYTSAQSGAPVTWRYCDNHQHNTCNWLIQVPSETGLCLACELNRYIPNLSNEEDHEGWRELEFAKHRLVYSLLRLKLPIHSKIRRPQKGIAFDFIDPKKQLPAGAAGMTGHSQGQITVTLDEADPAKREGNRVAMNERYRTLLGHLRHEIGHYYWDLLIAPDNQKLQAFRALFGDEQRNYSEALSTHYRQGPTPNWRQHFISAYASSHPWEDWAETWAHYLHIMDILETAYCVGLATRPPKAEHQAALSCAVTTDPYLENDMRPLLNTAATLSLTLNSLNRSMGLQDLYPFILTETVKEKLIYIHRLLHPT</sequence>
<reference evidence="2" key="1">
    <citation type="submission" date="2020-03" db="EMBL/GenBank/DDBJ databases">
        <authorList>
            <person name="Guo F."/>
        </authorList>
    </citation>
    <scope>NUCLEOTIDE SEQUENCE</scope>
    <source>
        <strain evidence="2">JCM 30134</strain>
    </source>
</reference>
<comment type="caution">
    <text evidence="2">The sequence shown here is derived from an EMBL/GenBank/DDBJ whole genome shotgun (WGS) entry which is preliminary data.</text>
</comment>
<dbReference type="InterPro" id="IPR011201">
    <property type="entry name" value="Zinc-ribbon_6_bact"/>
</dbReference>
<evidence type="ECO:0000313" key="3">
    <source>
        <dbReference type="Proteomes" id="UP000787472"/>
    </source>
</evidence>
<evidence type="ECO:0000259" key="1">
    <source>
        <dbReference type="Pfam" id="PF10005"/>
    </source>
</evidence>
<dbReference type="Gene3D" id="3.40.390.70">
    <property type="match status" value="1"/>
</dbReference>
<keyword evidence="3" id="KW-1185">Reference proteome</keyword>